<dbReference type="InterPro" id="IPR044746">
    <property type="entry name" value="ABCC_6TM_D1"/>
</dbReference>
<dbReference type="PANTHER" id="PTHR24223:SF345">
    <property type="entry name" value="ABC MULTIDRUG TRANSPORTER (EUROFUNG)"/>
    <property type="match status" value="1"/>
</dbReference>
<feature type="domain" description="ABC transmembrane type-1" evidence="13">
    <location>
        <begin position="879"/>
        <end position="1158"/>
    </location>
</feature>
<feature type="transmembrane region" description="Helical" evidence="11">
    <location>
        <begin position="509"/>
        <end position="526"/>
    </location>
</feature>
<feature type="transmembrane region" description="Helical" evidence="11">
    <location>
        <begin position="153"/>
        <end position="172"/>
    </location>
</feature>
<feature type="transmembrane region" description="Helical" evidence="11">
    <location>
        <begin position="58"/>
        <end position="84"/>
    </location>
</feature>
<dbReference type="SMART" id="SM00382">
    <property type="entry name" value="AAA"/>
    <property type="match status" value="2"/>
</dbReference>
<dbReference type="GO" id="GO:0016020">
    <property type="term" value="C:membrane"/>
    <property type="evidence" value="ECO:0007669"/>
    <property type="project" value="UniProtKB-SubCell"/>
</dbReference>
<dbReference type="CDD" id="cd18580">
    <property type="entry name" value="ABC_6TM_ABCC_D2"/>
    <property type="match status" value="1"/>
</dbReference>
<dbReference type="PANTHER" id="PTHR24223">
    <property type="entry name" value="ATP-BINDING CASSETTE SUB-FAMILY C"/>
    <property type="match status" value="1"/>
</dbReference>
<evidence type="ECO:0000313" key="15">
    <source>
        <dbReference type="Proteomes" id="UP000799753"/>
    </source>
</evidence>
<name>A0A6A6SFY1_9PLEO</name>
<dbReference type="CDD" id="cd18579">
    <property type="entry name" value="ABC_6TM_ABCC_D1"/>
    <property type="match status" value="1"/>
</dbReference>
<accession>A0A6A6SFY1</accession>
<dbReference type="Pfam" id="PF00005">
    <property type="entry name" value="ABC_tran"/>
    <property type="match status" value="2"/>
</dbReference>
<organism evidence="14 15">
    <name type="scientific">Massarina eburnea CBS 473.64</name>
    <dbReference type="NCBI Taxonomy" id="1395130"/>
    <lineage>
        <taxon>Eukaryota</taxon>
        <taxon>Fungi</taxon>
        <taxon>Dikarya</taxon>
        <taxon>Ascomycota</taxon>
        <taxon>Pezizomycotina</taxon>
        <taxon>Dothideomycetes</taxon>
        <taxon>Pleosporomycetidae</taxon>
        <taxon>Pleosporales</taxon>
        <taxon>Massarineae</taxon>
        <taxon>Massarinaceae</taxon>
        <taxon>Massarina</taxon>
    </lineage>
</organism>
<keyword evidence="14" id="KW-0378">Hydrolase</keyword>
<feature type="compositionally biased region" description="Polar residues" evidence="10">
    <location>
        <begin position="817"/>
        <end position="829"/>
    </location>
</feature>
<evidence type="ECO:0000256" key="6">
    <source>
        <dbReference type="ARBA" id="ARBA00022840"/>
    </source>
</evidence>
<dbReference type="InterPro" id="IPR044726">
    <property type="entry name" value="ABCC_6TM_D2"/>
</dbReference>
<feature type="transmembrane region" description="Helical" evidence="11">
    <location>
        <begin position="915"/>
        <end position="944"/>
    </location>
</feature>
<dbReference type="GO" id="GO:0016887">
    <property type="term" value="F:ATP hydrolysis activity"/>
    <property type="evidence" value="ECO:0007669"/>
    <property type="project" value="InterPro"/>
</dbReference>
<dbReference type="InterPro" id="IPR027417">
    <property type="entry name" value="P-loop_NTPase"/>
</dbReference>
<dbReference type="FunFam" id="1.20.1560.10:FF:000066">
    <property type="entry name" value="ABC multidrug transporter (Eurofung)"/>
    <property type="match status" value="1"/>
</dbReference>
<dbReference type="SUPFAM" id="SSF52540">
    <property type="entry name" value="P-loop containing nucleoside triphosphate hydrolases"/>
    <property type="match status" value="2"/>
</dbReference>
<keyword evidence="15" id="KW-1185">Reference proteome</keyword>
<dbReference type="CDD" id="cd03250">
    <property type="entry name" value="ABCC_MRP_domain1"/>
    <property type="match status" value="1"/>
</dbReference>
<comment type="subcellular location">
    <subcellularLocation>
        <location evidence="1">Membrane</location>
        <topology evidence="1">Multi-pass membrane protein</topology>
    </subcellularLocation>
</comment>
<evidence type="ECO:0000256" key="4">
    <source>
        <dbReference type="ARBA" id="ARBA00022692"/>
    </source>
</evidence>
<evidence type="ECO:0000256" key="1">
    <source>
        <dbReference type="ARBA" id="ARBA00004141"/>
    </source>
</evidence>
<dbReference type="InterPro" id="IPR056227">
    <property type="entry name" value="TMD0_ABC"/>
</dbReference>
<keyword evidence="5" id="KW-0547">Nucleotide-binding</keyword>
<dbReference type="InterPro" id="IPR011527">
    <property type="entry name" value="ABC1_TM_dom"/>
</dbReference>
<dbReference type="InterPro" id="IPR003593">
    <property type="entry name" value="AAA+_ATPase"/>
</dbReference>
<protein>
    <submittedName>
        <fullName evidence="14">P-loop containing nucleoside triphosphate hydrolase protein</fullName>
    </submittedName>
</protein>
<dbReference type="InterPro" id="IPR017871">
    <property type="entry name" value="ABC_transporter-like_CS"/>
</dbReference>
<evidence type="ECO:0000256" key="5">
    <source>
        <dbReference type="ARBA" id="ARBA00022741"/>
    </source>
</evidence>
<feature type="transmembrane region" description="Helical" evidence="11">
    <location>
        <begin position="123"/>
        <end position="141"/>
    </location>
</feature>
<dbReference type="GO" id="GO:0140359">
    <property type="term" value="F:ABC-type transporter activity"/>
    <property type="evidence" value="ECO:0007669"/>
    <property type="project" value="InterPro"/>
</dbReference>
<evidence type="ECO:0000256" key="9">
    <source>
        <dbReference type="ARBA" id="ARBA00023180"/>
    </source>
</evidence>
<feature type="domain" description="ABC transporter" evidence="12">
    <location>
        <begin position="587"/>
        <end position="815"/>
    </location>
</feature>
<dbReference type="Pfam" id="PF00664">
    <property type="entry name" value="ABC_membrane"/>
    <property type="match status" value="1"/>
</dbReference>
<dbReference type="FunFam" id="3.40.50.300:FF:001854">
    <property type="entry name" value="ABC multidrug transporter (Eurofung)"/>
    <property type="match status" value="1"/>
</dbReference>
<feature type="transmembrane region" description="Helical" evidence="11">
    <location>
        <begin position="403"/>
        <end position="424"/>
    </location>
</feature>
<keyword evidence="3" id="KW-0813">Transport</keyword>
<dbReference type="PROSITE" id="PS00211">
    <property type="entry name" value="ABC_TRANSPORTER_1"/>
    <property type="match status" value="2"/>
</dbReference>
<evidence type="ECO:0000259" key="12">
    <source>
        <dbReference type="PROSITE" id="PS50893"/>
    </source>
</evidence>
<dbReference type="GO" id="GO:0005524">
    <property type="term" value="F:ATP binding"/>
    <property type="evidence" value="ECO:0007669"/>
    <property type="project" value="UniProtKB-KW"/>
</dbReference>
<keyword evidence="4 11" id="KW-0812">Transmembrane</keyword>
<feature type="transmembrane region" description="Helical" evidence="11">
    <location>
        <begin position="90"/>
        <end position="111"/>
    </location>
</feature>
<feature type="transmembrane region" description="Helical" evidence="11">
    <location>
        <begin position="306"/>
        <end position="328"/>
    </location>
</feature>
<keyword evidence="8 11" id="KW-0472">Membrane</keyword>
<comment type="similarity">
    <text evidence="2">Belongs to the ABC transporter superfamily. ABCC family. Conjugate transporter (TC 3.A.1.208) subfamily.</text>
</comment>
<dbReference type="PROSITE" id="PS50893">
    <property type="entry name" value="ABC_TRANSPORTER_2"/>
    <property type="match status" value="2"/>
</dbReference>
<evidence type="ECO:0000256" key="7">
    <source>
        <dbReference type="ARBA" id="ARBA00022989"/>
    </source>
</evidence>
<dbReference type="Pfam" id="PF24357">
    <property type="entry name" value="TMD0_ABC"/>
    <property type="match status" value="1"/>
</dbReference>
<evidence type="ECO:0000313" key="14">
    <source>
        <dbReference type="EMBL" id="KAF2645937.1"/>
    </source>
</evidence>
<dbReference type="PROSITE" id="PS50929">
    <property type="entry name" value="ABC_TM1F"/>
    <property type="match status" value="2"/>
</dbReference>
<feature type="domain" description="ABC transporter" evidence="12">
    <location>
        <begin position="1195"/>
        <end position="1453"/>
    </location>
</feature>
<keyword evidence="6" id="KW-0067">ATP-binding</keyword>
<dbReference type="Proteomes" id="UP000799753">
    <property type="component" value="Unassembled WGS sequence"/>
</dbReference>
<feature type="transmembrane region" description="Helical" evidence="11">
    <location>
        <begin position="1102"/>
        <end position="1123"/>
    </location>
</feature>
<feature type="transmembrane region" description="Helical" evidence="11">
    <location>
        <begin position="266"/>
        <end position="286"/>
    </location>
</feature>
<dbReference type="SUPFAM" id="SSF90123">
    <property type="entry name" value="ABC transporter transmembrane region"/>
    <property type="match status" value="2"/>
</dbReference>
<feature type="transmembrane region" description="Helical" evidence="11">
    <location>
        <begin position="478"/>
        <end position="497"/>
    </location>
</feature>
<dbReference type="Gene3D" id="3.40.50.300">
    <property type="entry name" value="P-loop containing nucleotide triphosphate hydrolases"/>
    <property type="match status" value="2"/>
</dbReference>
<reference evidence="14" key="1">
    <citation type="journal article" date="2020" name="Stud. Mycol.">
        <title>101 Dothideomycetes genomes: a test case for predicting lifestyles and emergence of pathogens.</title>
        <authorList>
            <person name="Haridas S."/>
            <person name="Albert R."/>
            <person name="Binder M."/>
            <person name="Bloem J."/>
            <person name="Labutti K."/>
            <person name="Salamov A."/>
            <person name="Andreopoulos B."/>
            <person name="Baker S."/>
            <person name="Barry K."/>
            <person name="Bills G."/>
            <person name="Bluhm B."/>
            <person name="Cannon C."/>
            <person name="Castanera R."/>
            <person name="Culley D."/>
            <person name="Daum C."/>
            <person name="Ezra D."/>
            <person name="Gonzalez J."/>
            <person name="Henrissat B."/>
            <person name="Kuo A."/>
            <person name="Liang C."/>
            <person name="Lipzen A."/>
            <person name="Lutzoni F."/>
            <person name="Magnuson J."/>
            <person name="Mondo S."/>
            <person name="Nolan M."/>
            <person name="Ohm R."/>
            <person name="Pangilinan J."/>
            <person name="Park H.-J."/>
            <person name="Ramirez L."/>
            <person name="Alfaro M."/>
            <person name="Sun H."/>
            <person name="Tritt A."/>
            <person name="Yoshinaga Y."/>
            <person name="Zwiers L.-H."/>
            <person name="Turgeon B."/>
            <person name="Goodwin S."/>
            <person name="Spatafora J."/>
            <person name="Crous P."/>
            <person name="Grigoriev I."/>
        </authorList>
    </citation>
    <scope>NUCLEOTIDE SEQUENCE</scope>
    <source>
        <strain evidence="14">CBS 473.64</strain>
    </source>
</reference>
<gene>
    <name evidence="14" type="ORF">P280DRAFT_495643</name>
</gene>
<feature type="transmembrane region" description="Helical" evidence="11">
    <location>
        <begin position="1017"/>
        <end position="1038"/>
    </location>
</feature>
<evidence type="ECO:0000256" key="11">
    <source>
        <dbReference type="SAM" id="Phobius"/>
    </source>
</evidence>
<feature type="domain" description="ABC transmembrane type-1" evidence="13">
    <location>
        <begin position="274"/>
        <end position="541"/>
    </location>
</feature>
<evidence type="ECO:0000256" key="2">
    <source>
        <dbReference type="ARBA" id="ARBA00009726"/>
    </source>
</evidence>
<dbReference type="EMBL" id="MU006777">
    <property type="protein sequence ID" value="KAF2645937.1"/>
    <property type="molecule type" value="Genomic_DNA"/>
</dbReference>
<dbReference type="Gene3D" id="1.20.1560.10">
    <property type="entry name" value="ABC transporter type 1, transmembrane domain"/>
    <property type="match status" value="2"/>
</dbReference>
<keyword evidence="9" id="KW-0325">Glycoprotein</keyword>
<feature type="region of interest" description="Disordered" evidence="10">
    <location>
        <begin position="817"/>
        <end position="840"/>
    </location>
</feature>
<feature type="transmembrane region" description="Helical" evidence="11">
    <location>
        <begin position="869"/>
        <end position="891"/>
    </location>
</feature>
<sequence>MSFSTGNEDLLHLNQAQFDFSIPFEQLFFSIVPSALFIVAAIWRTLSQLRKPTVVKALAFRLIKLSVTTTFAALELALLILVTIESFPVASMFIAATVLKFVSSLILITLSMVEHGRNLKPSVLLNVYLSLTLLLDAAQVRSLFLSSATKSETTYSAIFCATLALKAIILLLEAKQKTAWVRWDKKEHSPEETSGIFSLSVFFWLNKLFRLGYKKVLMIEDLYPLDSAMNTTLLHGKFAKEMDYSKLRGDKYGLAKVLFRTLKVHILLPIAPRLAMLGFTFCQPFFMQRLIEWLAQAEHDANSGYGFIGATVLIYSGIAISMSLYWYFHNRARTMARGILVKEIYRKATQARIDATSDGAALTLMSTDIERITIGFRSLHENWACVLQAALAAWMLYHQLGVVFLASIGLVIVCFFCLTILIHFTGDSQKAWMTAVQNRVGLTATVIASMKNLKISGLSGTVGTFVQKLRVDELAVGARFRLIFITAAMLGFVPWLIGPPLTFALTQKALDASTMFTSLAFLALLTSPFSDFFGSIPEIFSALACLHRVQLFLECETRRDFRQVLAERRWSEEKGAEDASHMSRSEVVIKNASFGWEADKFVLRDVNTRIPKSSLTVVVGAVASGKSTFCHALLGEIPFSEGSVVSNTDFAHVGYCDQSVALSNGSLRDNIVGFSPFNEERYTEVMNATTLKIDLSALPQGDATNIGSDGITLSGGQKQRVALARALYLGSDFLVLDDIFSGLDADTEDKVFQQIFAPGGLLRRRRTTVVLCTHSVKHLSSADHIIVLGKGTIVEQGNFVDLMMSKGYVQGLGLTRASSDAPSEQSTSKESVEGAHETQLQTTTTNVASDLLDGDQARKVGDKTVYKHYIMSMGVFVAALSVFLSALWGFFQNFPTIWLAYWTNDVYSPHPNHSYAYYAGIYALLQICALLSGGGVAIAIWIVALNRAGATIHYDALQTLIRAPLRFFTKTDTGVVINLFSQDLNLIDTELPQATLSVLWSLAQALGQAAIMMTSSAWLGIAYPFLGVVLYFVGRFYLRTSRQLRLLDLEAKSPLYTHFLDTVKGIATLRAFGFLSDDLKKNARLVDTSQRPAYLLLMIQEWLNLVLGLVVMVIAVILVTLSVQLHSKSAFAGASLYSLISLGENLAGIVKFYTRLETSIGAVSRLRTFSETVVPEDRDDEDAVPSESWPTNGVIEIKGISATYAPNDQPNTPPNLALRNIHLTIHSGENIALCGRTGSGKSSLLSLLLKLLDPTPSTAENILIDTIPLHRINRHMLRQRIIAIPQDSVFLPDATSFQTNLDPSGSSTPQECDDVLTAVGLSSFVHERGGLTAGMYVGMMSAGQRQLMAVSRAVLRRRIRARGRDGGAGVGVEGGILLLDEVGSNVDYETERVIWDVVRTEFRGYTVLAVSHRLDMVMDFDRVVVMDLGEVVEVGGPRELVGRVGSWFGGLVGVARGGGGEGRGW</sequence>
<evidence type="ECO:0000256" key="8">
    <source>
        <dbReference type="ARBA" id="ARBA00023136"/>
    </source>
</evidence>
<feature type="transmembrane region" description="Helical" evidence="11">
    <location>
        <begin position="27"/>
        <end position="46"/>
    </location>
</feature>
<dbReference type="FunFam" id="1.20.1560.10:FF:000055">
    <property type="entry name" value="ABC multidrug transporter (Eurofung)"/>
    <property type="match status" value="1"/>
</dbReference>
<dbReference type="OrthoDB" id="6500128at2759"/>
<dbReference type="InterPro" id="IPR050173">
    <property type="entry name" value="ABC_transporter_C-like"/>
</dbReference>
<dbReference type="InterPro" id="IPR036640">
    <property type="entry name" value="ABC1_TM_sf"/>
</dbReference>
<evidence type="ECO:0000259" key="13">
    <source>
        <dbReference type="PROSITE" id="PS50929"/>
    </source>
</evidence>
<dbReference type="InterPro" id="IPR003439">
    <property type="entry name" value="ABC_transporter-like_ATP-bd"/>
</dbReference>
<evidence type="ECO:0000256" key="3">
    <source>
        <dbReference type="ARBA" id="ARBA00022448"/>
    </source>
</evidence>
<evidence type="ECO:0000256" key="10">
    <source>
        <dbReference type="SAM" id="MobiDB-lite"/>
    </source>
</evidence>
<keyword evidence="7 11" id="KW-1133">Transmembrane helix</keyword>
<proteinExistence type="inferred from homology"/>